<sequence length="70" mass="7744">MLRKIIAVVVTVIALWAIKETVVIFTSTDADIVAKRDQLKLASLSITIPLVIISLLLWRPKPKGEDHGPQ</sequence>
<accession>A0ABW9J5U7</accession>
<dbReference type="RefSeq" id="WP_138721776.1">
    <property type="nucleotide sequence ID" value="NZ_SSHJ02000001.1"/>
</dbReference>
<evidence type="ECO:0000313" key="3">
    <source>
        <dbReference type="Proteomes" id="UP001517247"/>
    </source>
</evidence>
<feature type="transmembrane region" description="Helical" evidence="1">
    <location>
        <begin position="41"/>
        <end position="58"/>
    </location>
</feature>
<evidence type="ECO:0000313" key="2">
    <source>
        <dbReference type="EMBL" id="MFN0254637.1"/>
    </source>
</evidence>
<evidence type="ECO:0008006" key="4">
    <source>
        <dbReference type="Google" id="ProtNLM"/>
    </source>
</evidence>
<keyword evidence="1" id="KW-1133">Transmembrane helix</keyword>
<keyword evidence="1" id="KW-0812">Transmembrane</keyword>
<organism evidence="2 3">
    <name type="scientific">Pedobacter ureilyticus</name>
    <dbReference type="NCBI Taxonomy" id="1393051"/>
    <lineage>
        <taxon>Bacteria</taxon>
        <taxon>Pseudomonadati</taxon>
        <taxon>Bacteroidota</taxon>
        <taxon>Sphingobacteriia</taxon>
        <taxon>Sphingobacteriales</taxon>
        <taxon>Sphingobacteriaceae</taxon>
        <taxon>Pedobacter</taxon>
    </lineage>
</organism>
<proteinExistence type="predicted"/>
<dbReference type="EMBL" id="SSHJ02000001">
    <property type="protein sequence ID" value="MFN0254637.1"/>
    <property type="molecule type" value="Genomic_DNA"/>
</dbReference>
<evidence type="ECO:0000256" key="1">
    <source>
        <dbReference type="SAM" id="Phobius"/>
    </source>
</evidence>
<keyword evidence="1" id="KW-0472">Membrane</keyword>
<name>A0ABW9J5U7_9SPHI</name>
<protein>
    <recommendedName>
        <fullName evidence="4">DUF3923 family protein</fullName>
    </recommendedName>
</protein>
<gene>
    <name evidence="2" type="ORF">E6A44_003590</name>
</gene>
<reference evidence="2 3" key="1">
    <citation type="submission" date="2024-12" db="EMBL/GenBank/DDBJ databases">
        <authorList>
            <person name="Hu S."/>
        </authorList>
    </citation>
    <scope>NUCLEOTIDE SEQUENCE [LARGE SCALE GENOMIC DNA]</scope>
    <source>
        <strain evidence="2 3">THG-T11</strain>
    </source>
</reference>
<comment type="caution">
    <text evidence="2">The sequence shown here is derived from an EMBL/GenBank/DDBJ whole genome shotgun (WGS) entry which is preliminary data.</text>
</comment>
<keyword evidence="3" id="KW-1185">Reference proteome</keyword>
<dbReference type="Proteomes" id="UP001517247">
    <property type="component" value="Unassembled WGS sequence"/>
</dbReference>